<gene>
    <name evidence="2" type="ORF">R1flu_016666</name>
</gene>
<comment type="caution">
    <text evidence="2">The sequence shown here is derived from an EMBL/GenBank/DDBJ whole genome shotgun (WGS) entry which is preliminary data.</text>
</comment>
<organism evidence="2 3">
    <name type="scientific">Riccia fluitans</name>
    <dbReference type="NCBI Taxonomy" id="41844"/>
    <lineage>
        <taxon>Eukaryota</taxon>
        <taxon>Viridiplantae</taxon>
        <taxon>Streptophyta</taxon>
        <taxon>Embryophyta</taxon>
        <taxon>Marchantiophyta</taxon>
        <taxon>Marchantiopsida</taxon>
        <taxon>Marchantiidae</taxon>
        <taxon>Marchantiales</taxon>
        <taxon>Ricciaceae</taxon>
        <taxon>Riccia</taxon>
    </lineage>
</organism>
<evidence type="ECO:0000256" key="1">
    <source>
        <dbReference type="SAM" id="MobiDB-lite"/>
    </source>
</evidence>
<name>A0ABD1YMU8_9MARC</name>
<reference evidence="2 3" key="1">
    <citation type="submission" date="2024-09" db="EMBL/GenBank/DDBJ databases">
        <title>Chromosome-scale assembly of Riccia fluitans.</title>
        <authorList>
            <person name="Paukszto L."/>
            <person name="Sawicki J."/>
            <person name="Karawczyk K."/>
            <person name="Piernik-Szablinska J."/>
            <person name="Szczecinska M."/>
            <person name="Mazdziarz M."/>
        </authorList>
    </citation>
    <scope>NUCLEOTIDE SEQUENCE [LARGE SCALE GENOMIC DNA]</scope>
    <source>
        <strain evidence="2">Rf_01</strain>
        <tissue evidence="2">Aerial parts of the thallus</tissue>
    </source>
</reference>
<protein>
    <submittedName>
        <fullName evidence="2">Uncharacterized protein</fullName>
    </submittedName>
</protein>
<keyword evidence="3" id="KW-1185">Reference proteome</keyword>
<accession>A0ABD1YMU8</accession>
<feature type="compositionally biased region" description="Polar residues" evidence="1">
    <location>
        <begin position="215"/>
        <end position="229"/>
    </location>
</feature>
<feature type="compositionally biased region" description="Basic and acidic residues" evidence="1">
    <location>
        <begin position="185"/>
        <end position="206"/>
    </location>
</feature>
<proteinExistence type="predicted"/>
<dbReference type="AlphaFoldDB" id="A0ABD1YMU8"/>
<sequence length="244" mass="28127">MLLGQNITAVDAQYSCELRKVVEYYLPLQNEDDKVSLVALFCMVAFASNVRIRREHLWLTKSKGGLYDDVLKLDIENDASQQFWQEIELVFGWIYLVELALKVNKGDDLTPMSLIYIFRSDWRDAYRRSAQRFALLYKHGVVHFGTLKTSISFVEKHPVSEKKSSFLHARDSVLFPSLDPEEREGESKPRRQEEEPREHAAARDRQTAAADAPRQCTTRPDQTRTSVTRFSILHSSPAFLNQSS</sequence>
<feature type="region of interest" description="Disordered" evidence="1">
    <location>
        <begin position="178"/>
        <end position="230"/>
    </location>
</feature>
<dbReference type="EMBL" id="JBHFFA010000004">
    <property type="protein sequence ID" value="KAL2631980.1"/>
    <property type="molecule type" value="Genomic_DNA"/>
</dbReference>
<evidence type="ECO:0000313" key="2">
    <source>
        <dbReference type="EMBL" id="KAL2631980.1"/>
    </source>
</evidence>
<evidence type="ECO:0000313" key="3">
    <source>
        <dbReference type="Proteomes" id="UP001605036"/>
    </source>
</evidence>
<dbReference type="Proteomes" id="UP001605036">
    <property type="component" value="Unassembled WGS sequence"/>
</dbReference>